<dbReference type="Proteomes" id="UP001629113">
    <property type="component" value="Unassembled WGS sequence"/>
</dbReference>
<protein>
    <submittedName>
        <fullName evidence="2">Uncharacterized protein</fullName>
    </submittedName>
</protein>
<organism evidence="2 3">
    <name type="scientific">Phlyctema vagabunda</name>
    <dbReference type="NCBI Taxonomy" id="108571"/>
    <lineage>
        <taxon>Eukaryota</taxon>
        <taxon>Fungi</taxon>
        <taxon>Dikarya</taxon>
        <taxon>Ascomycota</taxon>
        <taxon>Pezizomycotina</taxon>
        <taxon>Leotiomycetes</taxon>
        <taxon>Helotiales</taxon>
        <taxon>Dermateaceae</taxon>
        <taxon>Phlyctema</taxon>
    </lineage>
</organism>
<name>A0ABR4PB67_9HELO</name>
<feature type="region of interest" description="Disordered" evidence="1">
    <location>
        <begin position="1"/>
        <end position="159"/>
    </location>
</feature>
<feature type="compositionally biased region" description="Low complexity" evidence="1">
    <location>
        <begin position="184"/>
        <end position="205"/>
    </location>
</feature>
<comment type="caution">
    <text evidence="2">The sequence shown here is derived from an EMBL/GenBank/DDBJ whole genome shotgun (WGS) entry which is preliminary data.</text>
</comment>
<feature type="region of interest" description="Disordered" evidence="1">
    <location>
        <begin position="181"/>
        <end position="205"/>
    </location>
</feature>
<evidence type="ECO:0000313" key="3">
    <source>
        <dbReference type="Proteomes" id="UP001629113"/>
    </source>
</evidence>
<accession>A0ABR4PB67</accession>
<feature type="compositionally biased region" description="Basic and acidic residues" evidence="1">
    <location>
        <begin position="119"/>
        <end position="135"/>
    </location>
</feature>
<sequence>MSSAMRSMSSSARSMSRTTGPHFGSRSFRSASGAGHPFHSRTRQNKGAIQQSFSDRFSSSPRQVISGTTLGTTRDPDTALSLRKSRRASEGGSLDVPVTNCLTFMDPVEPASTFSQQETQRKGESEGPERKKIEAKEDEVEEDVRKRRERSDAPDELKWTLNTVAEVLFPLARILGGLKHHTETSSPQQEITSSSSTVESQSPVSADLGCSVEHDIGQESMSDPSPMDWLTGHENDRELSEDVHPIAEPDSFAEVSSLPEQAVEQHPTSQTPAMNEIMGVLQPSDFVSNRVKETEVPKLELRSLHSLAIHGEDDVSMARGEMPFKMPVGPDSGLEEQIKKKAEETERRRAGKM</sequence>
<evidence type="ECO:0000313" key="2">
    <source>
        <dbReference type="EMBL" id="KAL3420557.1"/>
    </source>
</evidence>
<reference evidence="2 3" key="1">
    <citation type="submission" date="2024-06" db="EMBL/GenBank/DDBJ databases">
        <title>Complete genome of Phlyctema vagabunda strain 19-DSS-EL-015.</title>
        <authorList>
            <person name="Fiorenzani C."/>
        </authorList>
    </citation>
    <scope>NUCLEOTIDE SEQUENCE [LARGE SCALE GENOMIC DNA]</scope>
    <source>
        <strain evidence="2 3">19-DSS-EL-015</strain>
    </source>
</reference>
<keyword evidence="3" id="KW-1185">Reference proteome</keyword>
<feature type="compositionally biased region" description="Basic and acidic residues" evidence="1">
    <location>
        <begin position="336"/>
        <end position="353"/>
    </location>
</feature>
<feature type="region of interest" description="Disordered" evidence="1">
    <location>
        <begin position="321"/>
        <end position="353"/>
    </location>
</feature>
<feature type="compositionally biased region" description="Polar residues" evidence="1">
    <location>
        <begin position="45"/>
        <end position="72"/>
    </location>
</feature>
<feature type="compositionally biased region" description="Low complexity" evidence="1">
    <location>
        <begin position="1"/>
        <end position="36"/>
    </location>
</feature>
<proteinExistence type="predicted"/>
<dbReference type="EMBL" id="JBFCZG010000006">
    <property type="protein sequence ID" value="KAL3420557.1"/>
    <property type="molecule type" value="Genomic_DNA"/>
</dbReference>
<evidence type="ECO:0000256" key="1">
    <source>
        <dbReference type="SAM" id="MobiDB-lite"/>
    </source>
</evidence>
<feature type="compositionally biased region" description="Basic and acidic residues" evidence="1">
    <location>
        <begin position="143"/>
        <end position="158"/>
    </location>
</feature>
<gene>
    <name evidence="2" type="ORF">PVAG01_07002</name>
</gene>